<dbReference type="RefSeq" id="WP_073452954.1">
    <property type="nucleotide sequence ID" value="NZ_FQYL01000007.1"/>
</dbReference>
<protein>
    <recommendedName>
        <fullName evidence="3">Lipoprotein</fullName>
    </recommendedName>
</protein>
<sequence length="201" mass="21395">MPPSRDTAHRAARTAPRPDRRRAILLGALIAACATGGCTPRDDPIEALGPEVGRLIVTAYERQDEQGDTPGSSAHGSRLIVSESAWEQWLEALPRRIRTEIEEAVAVPDPTVEVLVVHGAFRCAEAWSVHSPAAGSVQVLVDDREAISCVWSPFTVMVWRVPLDEAGAGAPEEIELLDPVLVPPARVGGAMSTGRAATLAT</sequence>
<proteinExistence type="predicted"/>
<evidence type="ECO:0000313" key="1">
    <source>
        <dbReference type="EMBL" id="SHI91915.1"/>
    </source>
</evidence>
<keyword evidence="2" id="KW-1185">Reference proteome</keyword>
<organism evidence="1 2">
    <name type="scientific">Actinomyces denticolens</name>
    <dbReference type="NCBI Taxonomy" id="52767"/>
    <lineage>
        <taxon>Bacteria</taxon>
        <taxon>Bacillati</taxon>
        <taxon>Actinomycetota</taxon>
        <taxon>Actinomycetes</taxon>
        <taxon>Actinomycetales</taxon>
        <taxon>Actinomycetaceae</taxon>
        <taxon>Actinomyces</taxon>
    </lineage>
</organism>
<comment type="caution">
    <text evidence="1">The sequence shown here is derived from an EMBL/GenBank/DDBJ whole genome shotgun (WGS) entry which is preliminary data.</text>
</comment>
<accession>A0ABY1IB78</accession>
<evidence type="ECO:0000313" key="2">
    <source>
        <dbReference type="Proteomes" id="UP000184390"/>
    </source>
</evidence>
<evidence type="ECO:0008006" key="3">
    <source>
        <dbReference type="Google" id="ProtNLM"/>
    </source>
</evidence>
<dbReference type="PROSITE" id="PS51257">
    <property type="entry name" value="PROKAR_LIPOPROTEIN"/>
    <property type="match status" value="1"/>
</dbReference>
<dbReference type="EMBL" id="FQYL01000007">
    <property type="protein sequence ID" value="SHI91915.1"/>
    <property type="molecule type" value="Genomic_DNA"/>
</dbReference>
<reference evidence="1 2" key="1">
    <citation type="submission" date="2016-11" db="EMBL/GenBank/DDBJ databases">
        <authorList>
            <person name="Varghese N."/>
            <person name="Submissions S."/>
        </authorList>
    </citation>
    <scope>NUCLEOTIDE SEQUENCE [LARGE SCALE GENOMIC DNA]</scope>
    <source>
        <strain evidence="1 2">PA</strain>
    </source>
</reference>
<gene>
    <name evidence="1" type="ORF">SAMN05216246_10745</name>
</gene>
<name>A0ABY1IB78_9ACTO</name>
<dbReference type="Proteomes" id="UP000184390">
    <property type="component" value="Unassembled WGS sequence"/>
</dbReference>